<dbReference type="PROSITE" id="PS50928">
    <property type="entry name" value="ABC_TM1"/>
    <property type="match status" value="1"/>
</dbReference>
<feature type="transmembrane region" description="Helical" evidence="7">
    <location>
        <begin position="231"/>
        <end position="258"/>
    </location>
</feature>
<evidence type="ECO:0000313" key="10">
    <source>
        <dbReference type="Proteomes" id="UP001174909"/>
    </source>
</evidence>
<sequence length="315" mass="34933">MISIASFAIILLPPGSYVETYIQRLEERGFLADESTVEQLYRQYGLDRGPAVQYYRWMRNFLLKGEMGRSFIYNVPVKDIILERLPLSIAFTLAAFAVTWIIAVPLGIYSAVRQYSLTDYLATTMSFLGLAVPNFLLALGLAYLVFVYTGHAITSLYSLEFRNAPWSWPKLVDVAKNAWLAVFVIAVGGTAPLVRILRGTLLDELKKLYVTTARAKGLRESRVIFKYPVRIAFNPLVSTIGWTLPALVSGEVIVSRVLGLETLGPILLEAALSEDMYLVGSIVMILSGLIIVGTLISDILLAMIDPRIRFGRSAG</sequence>
<keyword evidence="5 7" id="KW-1133">Transmembrane helix</keyword>
<proteinExistence type="predicted"/>
<dbReference type="PANTHER" id="PTHR30465:SF43">
    <property type="entry name" value="OLIGOPEPTIDE ABC TRANSPORTER, PERMEASE PROTEIN"/>
    <property type="match status" value="1"/>
</dbReference>
<dbReference type="AlphaFoldDB" id="A0AA35SHY3"/>
<evidence type="ECO:0000256" key="7">
    <source>
        <dbReference type="SAM" id="Phobius"/>
    </source>
</evidence>
<feature type="domain" description="ABC transmembrane type-1" evidence="8">
    <location>
        <begin position="85"/>
        <end position="301"/>
    </location>
</feature>
<organism evidence="9 10">
    <name type="scientific">Geodia barretti</name>
    <name type="common">Barrett's horny sponge</name>
    <dbReference type="NCBI Taxonomy" id="519541"/>
    <lineage>
        <taxon>Eukaryota</taxon>
        <taxon>Metazoa</taxon>
        <taxon>Porifera</taxon>
        <taxon>Demospongiae</taxon>
        <taxon>Heteroscleromorpha</taxon>
        <taxon>Tetractinellida</taxon>
        <taxon>Astrophorina</taxon>
        <taxon>Geodiidae</taxon>
        <taxon>Geodia</taxon>
    </lineage>
</organism>
<dbReference type="InterPro" id="IPR035906">
    <property type="entry name" value="MetI-like_sf"/>
</dbReference>
<evidence type="ECO:0000256" key="6">
    <source>
        <dbReference type="ARBA" id="ARBA00023136"/>
    </source>
</evidence>
<evidence type="ECO:0000256" key="1">
    <source>
        <dbReference type="ARBA" id="ARBA00004651"/>
    </source>
</evidence>
<keyword evidence="2" id="KW-0813">Transport</keyword>
<evidence type="ECO:0000256" key="5">
    <source>
        <dbReference type="ARBA" id="ARBA00022989"/>
    </source>
</evidence>
<evidence type="ECO:0000256" key="2">
    <source>
        <dbReference type="ARBA" id="ARBA00022448"/>
    </source>
</evidence>
<comment type="subcellular location">
    <subcellularLocation>
        <location evidence="1">Cell membrane</location>
        <topology evidence="1">Multi-pass membrane protein</topology>
    </subcellularLocation>
</comment>
<dbReference type="PANTHER" id="PTHR30465">
    <property type="entry name" value="INNER MEMBRANE ABC TRANSPORTER"/>
    <property type="match status" value="1"/>
</dbReference>
<keyword evidence="3" id="KW-1003">Cell membrane</keyword>
<name>A0AA35SHY3_GEOBA</name>
<dbReference type="Gene3D" id="1.10.3720.10">
    <property type="entry name" value="MetI-like"/>
    <property type="match status" value="1"/>
</dbReference>
<dbReference type="Proteomes" id="UP001174909">
    <property type="component" value="Unassembled WGS sequence"/>
</dbReference>
<evidence type="ECO:0000259" key="8">
    <source>
        <dbReference type="PROSITE" id="PS50928"/>
    </source>
</evidence>
<gene>
    <name evidence="9" type="ORF">GBAR_LOCUS16880</name>
</gene>
<evidence type="ECO:0000256" key="4">
    <source>
        <dbReference type="ARBA" id="ARBA00022692"/>
    </source>
</evidence>
<comment type="caution">
    <text evidence="9">The sequence shown here is derived from an EMBL/GenBank/DDBJ whole genome shotgun (WGS) entry which is preliminary data.</text>
</comment>
<feature type="transmembrane region" description="Helical" evidence="7">
    <location>
        <begin position="178"/>
        <end position="197"/>
    </location>
</feature>
<keyword evidence="10" id="KW-1185">Reference proteome</keyword>
<feature type="transmembrane region" description="Helical" evidence="7">
    <location>
        <begin position="85"/>
        <end position="108"/>
    </location>
</feature>
<dbReference type="CDD" id="cd06261">
    <property type="entry name" value="TM_PBP2"/>
    <property type="match status" value="1"/>
</dbReference>
<keyword evidence="4 7" id="KW-0812">Transmembrane</keyword>
<evidence type="ECO:0000256" key="3">
    <source>
        <dbReference type="ARBA" id="ARBA00022475"/>
    </source>
</evidence>
<dbReference type="GO" id="GO:0055085">
    <property type="term" value="P:transmembrane transport"/>
    <property type="evidence" value="ECO:0007669"/>
    <property type="project" value="InterPro"/>
</dbReference>
<feature type="transmembrane region" description="Helical" evidence="7">
    <location>
        <begin position="120"/>
        <end position="146"/>
    </location>
</feature>
<dbReference type="EMBL" id="CASHTH010002433">
    <property type="protein sequence ID" value="CAI8029764.1"/>
    <property type="molecule type" value="Genomic_DNA"/>
</dbReference>
<dbReference type="Pfam" id="PF00528">
    <property type="entry name" value="BPD_transp_1"/>
    <property type="match status" value="1"/>
</dbReference>
<dbReference type="SUPFAM" id="SSF161098">
    <property type="entry name" value="MetI-like"/>
    <property type="match status" value="1"/>
</dbReference>
<protein>
    <submittedName>
        <fullName evidence="9">Oligopeptide transport system permease protein AppB</fullName>
    </submittedName>
</protein>
<keyword evidence="6 7" id="KW-0472">Membrane</keyword>
<dbReference type="InterPro" id="IPR000515">
    <property type="entry name" value="MetI-like"/>
</dbReference>
<feature type="transmembrane region" description="Helical" evidence="7">
    <location>
        <begin position="278"/>
        <end position="304"/>
    </location>
</feature>
<evidence type="ECO:0000313" key="9">
    <source>
        <dbReference type="EMBL" id="CAI8029764.1"/>
    </source>
</evidence>
<reference evidence="9" key="1">
    <citation type="submission" date="2023-03" db="EMBL/GenBank/DDBJ databases">
        <authorList>
            <person name="Steffen K."/>
            <person name="Cardenas P."/>
        </authorList>
    </citation>
    <scope>NUCLEOTIDE SEQUENCE</scope>
</reference>
<accession>A0AA35SHY3</accession>
<dbReference type="GO" id="GO:0005886">
    <property type="term" value="C:plasma membrane"/>
    <property type="evidence" value="ECO:0007669"/>
    <property type="project" value="UniProtKB-SubCell"/>
</dbReference>